<name>A0ACB8A7M6_9AGAM</name>
<evidence type="ECO:0000313" key="1">
    <source>
        <dbReference type="EMBL" id="KAH7909405.1"/>
    </source>
</evidence>
<dbReference type="EMBL" id="MU267762">
    <property type="protein sequence ID" value="KAH7909405.1"/>
    <property type="molecule type" value="Genomic_DNA"/>
</dbReference>
<organism evidence="1 2">
    <name type="scientific">Hygrophoropsis aurantiaca</name>
    <dbReference type="NCBI Taxonomy" id="72124"/>
    <lineage>
        <taxon>Eukaryota</taxon>
        <taxon>Fungi</taxon>
        <taxon>Dikarya</taxon>
        <taxon>Basidiomycota</taxon>
        <taxon>Agaricomycotina</taxon>
        <taxon>Agaricomycetes</taxon>
        <taxon>Agaricomycetidae</taxon>
        <taxon>Boletales</taxon>
        <taxon>Coniophorineae</taxon>
        <taxon>Hygrophoropsidaceae</taxon>
        <taxon>Hygrophoropsis</taxon>
    </lineage>
</organism>
<protein>
    <submittedName>
        <fullName evidence="1">Uncharacterized protein</fullName>
    </submittedName>
</protein>
<dbReference type="Proteomes" id="UP000790377">
    <property type="component" value="Unassembled WGS sequence"/>
</dbReference>
<gene>
    <name evidence="1" type="ORF">BJ138DRAFT_1155402</name>
</gene>
<proteinExistence type="predicted"/>
<sequence>MLRLLEDPNNVVPPDFTSQGYHKEREILTIGVVALDDARAAQILLNLWWVQNTKDKVRWREQAEGDAQAAKIKPKADKRTDVYKIQRMGPSKELWIFPSPCALIKLSRGGYCEMWYFTNEGLSEEKEASLSGESNPRFRVVHDENLDWEQFNMATSRMQRFFPLCDWQPHHIQMLEDFWDEVVAHPWRYSLDEYERRALFVYQARARKQWHLGPHNQDDLMIKEKHLKDLYYEIRRTLEDKRFAEAMQDLKRIEAEQDIVNDFQATAHKRPRISSSSNPHRQRYRRGN</sequence>
<evidence type="ECO:0000313" key="2">
    <source>
        <dbReference type="Proteomes" id="UP000790377"/>
    </source>
</evidence>
<keyword evidence="2" id="KW-1185">Reference proteome</keyword>
<accession>A0ACB8A7M6</accession>
<reference evidence="1" key="1">
    <citation type="journal article" date="2021" name="New Phytol.">
        <title>Evolutionary innovations through gain and loss of genes in the ectomycorrhizal Boletales.</title>
        <authorList>
            <person name="Wu G."/>
            <person name="Miyauchi S."/>
            <person name="Morin E."/>
            <person name="Kuo A."/>
            <person name="Drula E."/>
            <person name="Varga T."/>
            <person name="Kohler A."/>
            <person name="Feng B."/>
            <person name="Cao Y."/>
            <person name="Lipzen A."/>
            <person name="Daum C."/>
            <person name="Hundley H."/>
            <person name="Pangilinan J."/>
            <person name="Johnson J."/>
            <person name="Barry K."/>
            <person name="LaButti K."/>
            <person name="Ng V."/>
            <person name="Ahrendt S."/>
            <person name="Min B."/>
            <person name="Choi I.G."/>
            <person name="Park H."/>
            <person name="Plett J.M."/>
            <person name="Magnuson J."/>
            <person name="Spatafora J.W."/>
            <person name="Nagy L.G."/>
            <person name="Henrissat B."/>
            <person name="Grigoriev I.V."/>
            <person name="Yang Z.L."/>
            <person name="Xu J."/>
            <person name="Martin F.M."/>
        </authorList>
    </citation>
    <scope>NUCLEOTIDE SEQUENCE</scope>
    <source>
        <strain evidence="1">ATCC 28755</strain>
    </source>
</reference>
<comment type="caution">
    <text evidence="1">The sequence shown here is derived from an EMBL/GenBank/DDBJ whole genome shotgun (WGS) entry which is preliminary data.</text>
</comment>